<dbReference type="InterPro" id="IPR001452">
    <property type="entry name" value="SH3_domain"/>
</dbReference>
<dbReference type="EMBL" id="JBEUOH010000021">
    <property type="protein sequence ID" value="KAL0868697.1"/>
    <property type="molecule type" value="Genomic_DNA"/>
</dbReference>
<dbReference type="Proteomes" id="UP001549921">
    <property type="component" value="Unassembled WGS sequence"/>
</dbReference>
<name>A0ABD0SH99_LOXSC</name>
<dbReference type="SUPFAM" id="SSF50044">
    <property type="entry name" value="SH3-domain"/>
    <property type="match status" value="1"/>
</dbReference>
<evidence type="ECO:0000256" key="2">
    <source>
        <dbReference type="ARBA" id="ARBA00022553"/>
    </source>
</evidence>
<feature type="compositionally biased region" description="Acidic residues" evidence="5">
    <location>
        <begin position="15"/>
        <end position="24"/>
    </location>
</feature>
<feature type="region of interest" description="Disordered" evidence="5">
    <location>
        <begin position="57"/>
        <end position="77"/>
    </location>
</feature>
<feature type="region of interest" description="Disordered" evidence="5">
    <location>
        <begin position="242"/>
        <end position="267"/>
    </location>
</feature>
<keyword evidence="2" id="KW-0597">Phosphoprotein</keyword>
<feature type="compositionally biased region" description="Basic and acidic residues" evidence="5">
    <location>
        <begin position="57"/>
        <end position="71"/>
    </location>
</feature>
<accession>A0ABD0SH99</accession>
<feature type="domain" description="SH3" evidence="6">
    <location>
        <begin position="448"/>
        <end position="507"/>
    </location>
</feature>
<evidence type="ECO:0000313" key="9">
    <source>
        <dbReference type="Proteomes" id="UP001549920"/>
    </source>
</evidence>
<dbReference type="PANTHER" id="PTHR10829">
    <property type="entry name" value="CORTACTIN AND DREBRIN"/>
    <property type="match status" value="1"/>
</dbReference>
<gene>
    <name evidence="8" type="ORF">ABMA27_008141</name>
    <name evidence="7" type="ORF">ABMA28_008466</name>
</gene>
<dbReference type="PROSITE" id="PS50002">
    <property type="entry name" value="SH3"/>
    <property type="match status" value="1"/>
</dbReference>
<dbReference type="InterPro" id="IPR036028">
    <property type="entry name" value="SH3-like_dom_sf"/>
</dbReference>
<keyword evidence="3" id="KW-0677">Repeat</keyword>
<dbReference type="InterPro" id="IPR003134">
    <property type="entry name" value="Hs1_Cortactin"/>
</dbReference>
<dbReference type="SMART" id="SM00326">
    <property type="entry name" value="SH3"/>
    <property type="match status" value="1"/>
</dbReference>
<evidence type="ECO:0000259" key="6">
    <source>
        <dbReference type="PROSITE" id="PS50002"/>
    </source>
</evidence>
<evidence type="ECO:0000313" key="7">
    <source>
        <dbReference type="EMBL" id="KAL0819221.1"/>
    </source>
</evidence>
<reference evidence="9 10" key="1">
    <citation type="submission" date="2024-06" db="EMBL/GenBank/DDBJ databases">
        <title>A chromosome-level genome assembly of beet webworm, Loxostege sticticalis.</title>
        <authorList>
            <person name="Zhang Y."/>
        </authorList>
    </citation>
    <scope>NUCLEOTIDE SEQUENCE [LARGE SCALE GENOMIC DNA]</scope>
    <source>
        <strain evidence="8">AQ026</strain>
        <strain evidence="7">AQ028</strain>
        <tissue evidence="7">Male pupae</tissue>
        <tissue evidence="8">Whole body</tissue>
    </source>
</reference>
<feature type="region of interest" description="Disordered" evidence="5">
    <location>
        <begin position="1"/>
        <end position="24"/>
    </location>
</feature>
<evidence type="ECO:0000256" key="1">
    <source>
        <dbReference type="ARBA" id="ARBA00022443"/>
    </source>
</evidence>
<feature type="compositionally biased region" description="Basic and acidic residues" evidence="5">
    <location>
        <begin position="307"/>
        <end position="319"/>
    </location>
</feature>
<keyword evidence="9" id="KW-1185">Reference proteome</keyword>
<protein>
    <recommendedName>
        <fullName evidence="6">SH3 domain-containing protein</fullName>
    </recommendedName>
</protein>
<feature type="region of interest" description="Disordered" evidence="5">
    <location>
        <begin position="291"/>
        <end position="380"/>
    </location>
</feature>
<feature type="compositionally biased region" description="Basic and acidic residues" evidence="5">
    <location>
        <begin position="244"/>
        <end position="260"/>
    </location>
</feature>
<dbReference type="Proteomes" id="UP001549920">
    <property type="component" value="Unassembled WGS sequence"/>
</dbReference>
<dbReference type="Pfam" id="PF14604">
    <property type="entry name" value="SH3_9"/>
    <property type="match status" value="1"/>
</dbReference>
<evidence type="ECO:0000256" key="3">
    <source>
        <dbReference type="ARBA" id="ARBA00022737"/>
    </source>
</evidence>
<dbReference type="AlphaFoldDB" id="A0ABD0SH99"/>
<organism evidence="7 10">
    <name type="scientific">Loxostege sticticalis</name>
    <name type="common">Beet webworm moth</name>
    <dbReference type="NCBI Taxonomy" id="481309"/>
    <lineage>
        <taxon>Eukaryota</taxon>
        <taxon>Metazoa</taxon>
        <taxon>Ecdysozoa</taxon>
        <taxon>Arthropoda</taxon>
        <taxon>Hexapoda</taxon>
        <taxon>Insecta</taxon>
        <taxon>Pterygota</taxon>
        <taxon>Neoptera</taxon>
        <taxon>Endopterygota</taxon>
        <taxon>Lepidoptera</taxon>
        <taxon>Glossata</taxon>
        <taxon>Ditrysia</taxon>
        <taxon>Pyraloidea</taxon>
        <taxon>Crambidae</taxon>
        <taxon>Pyraustinae</taxon>
        <taxon>Loxostege</taxon>
    </lineage>
</organism>
<dbReference type="PRINTS" id="PR00452">
    <property type="entry name" value="SH3DOMAIN"/>
</dbReference>
<dbReference type="Pfam" id="PF02218">
    <property type="entry name" value="HS1_rep"/>
    <property type="match status" value="6"/>
</dbReference>
<evidence type="ECO:0000256" key="4">
    <source>
        <dbReference type="PROSITE-ProRule" id="PRU00192"/>
    </source>
</evidence>
<dbReference type="PANTHER" id="PTHR10829:SF23">
    <property type="entry name" value="CORTACTIN, ISOFORM A"/>
    <property type="match status" value="1"/>
</dbReference>
<dbReference type="Gene3D" id="2.30.30.40">
    <property type="entry name" value="SH3 Domains"/>
    <property type="match status" value="1"/>
</dbReference>
<feature type="compositionally biased region" description="Basic and acidic residues" evidence="5">
    <location>
        <begin position="329"/>
        <end position="353"/>
    </location>
</feature>
<comment type="caution">
    <text evidence="7">The sequence shown here is derived from an EMBL/GenBank/DDBJ whole genome shotgun (WGS) entry which is preliminary data.</text>
</comment>
<evidence type="ECO:0000313" key="10">
    <source>
        <dbReference type="Proteomes" id="UP001549921"/>
    </source>
</evidence>
<evidence type="ECO:0000313" key="8">
    <source>
        <dbReference type="EMBL" id="KAL0868696.1"/>
    </source>
</evidence>
<proteinExistence type="predicted"/>
<keyword evidence="1 4" id="KW-0728">SH3 domain</keyword>
<sequence length="507" mass="56419">MWKAATDVAAPALPEADDWETDPDFVNDVTEHEQRWGPGGRNVEAIDMAKLREEVFEADKQEKQKQYEKGPKPSFGYGGKFGVQQDRMDKSAVGHDYVGKTEKHVSQKDYAQGFGGKFGVQTDRMDASAVGHDYVGKVDKHVSQTDYAQGFGGKFGVQTDRVDKSAAGWEHREQVEKHPSQKDYAVGFGGKFGVQTDRQDASAVGWDHREDAQHHHSQKDYAIGFGGKFGVQTDRQDASAVGWDHQEKTPAHASQTDHKKGFGGKFGVETDRVDKSAHRFDEVEKVGTNYTKQKPDIGGAKPSSIRAKFENMAKEKEQEALQSVQKIRQQREQMDKDLSQKEKDRLAKEKESEPQVESPPVESPQPVRPVAHTETIKAAPVDPVAQEITKVMQEPEPVVKQANLPDVTLVGDTNEQKEKEEITRQPTIVVSPVGWEGELSGEAEGEDEDGYTARALYDYQAAAPDEISFDPDDVITNIVMIDEGWWQGLCKGAYGLFPANYVQLQDK</sequence>
<dbReference type="EMBL" id="JBEUOH010000021">
    <property type="protein sequence ID" value="KAL0868696.1"/>
    <property type="molecule type" value="Genomic_DNA"/>
</dbReference>
<dbReference type="EMBL" id="JBEDNZ010000021">
    <property type="protein sequence ID" value="KAL0819221.1"/>
    <property type="molecule type" value="Genomic_DNA"/>
</dbReference>
<dbReference type="PROSITE" id="PS51090">
    <property type="entry name" value="CORTACTIN"/>
    <property type="match status" value="6"/>
</dbReference>
<dbReference type="FunFam" id="2.30.30.40:FF:000398">
    <property type="entry name" value="Hematopoietic cell-specific Lyn substrate 1"/>
    <property type="match status" value="1"/>
</dbReference>
<evidence type="ECO:0000256" key="5">
    <source>
        <dbReference type="SAM" id="MobiDB-lite"/>
    </source>
</evidence>